<keyword evidence="5" id="KW-0479">Metal-binding</keyword>
<dbReference type="EC" id="2.3.2.27" evidence="3"/>
<feature type="repeat" description="ANK" evidence="11">
    <location>
        <begin position="113"/>
        <end position="145"/>
    </location>
</feature>
<name>A0AAQ3Q6F7_9LILI</name>
<dbReference type="PROSITE" id="PS50297">
    <property type="entry name" value="ANK_REP_REGION"/>
    <property type="match status" value="4"/>
</dbReference>
<keyword evidence="9" id="KW-0862">Zinc</keyword>
<comment type="catalytic activity">
    <reaction evidence="1">
        <text>S-ubiquitinyl-[E2 ubiquitin-conjugating enzyme]-L-cysteine + [acceptor protein]-L-lysine = [E2 ubiquitin-conjugating enzyme]-L-cysteine + N(6)-ubiquitinyl-[acceptor protein]-L-lysine.</text>
        <dbReference type="EC" id="2.3.2.27"/>
    </reaction>
</comment>
<feature type="repeat" description="ANK" evidence="11">
    <location>
        <begin position="79"/>
        <end position="111"/>
    </location>
</feature>
<organism evidence="15 16">
    <name type="scientific">Canna indica</name>
    <name type="common">Indian-shot</name>
    <dbReference type="NCBI Taxonomy" id="4628"/>
    <lineage>
        <taxon>Eukaryota</taxon>
        <taxon>Viridiplantae</taxon>
        <taxon>Streptophyta</taxon>
        <taxon>Embryophyta</taxon>
        <taxon>Tracheophyta</taxon>
        <taxon>Spermatophyta</taxon>
        <taxon>Magnoliopsida</taxon>
        <taxon>Liliopsida</taxon>
        <taxon>Zingiberales</taxon>
        <taxon>Cannaceae</taxon>
        <taxon>Canna</taxon>
    </lineage>
</organism>
<gene>
    <name evidence="15" type="ORF">Cni_G09409</name>
</gene>
<evidence type="ECO:0000256" key="7">
    <source>
        <dbReference type="ARBA" id="ARBA00022771"/>
    </source>
</evidence>
<reference evidence="15 16" key="1">
    <citation type="submission" date="2023-10" db="EMBL/GenBank/DDBJ databases">
        <title>Chromosome-scale genome assembly provides insights into flower coloration mechanisms of Canna indica.</title>
        <authorList>
            <person name="Li C."/>
        </authorList>
    </citation>
    <scope>NUCLEOTIDE SEQUENCE [LARGE SCALE GENOMIC DNA]</scope>
    <source>
        <tissue evidence="15">Flower</tissue>
    </source>
</reference>
<evidence type="ECO:0000256" key="9">
    <source>
        <dbReference type="ARBA" id="ARBA00022833"/>
    </source>
</evidence>
<evidence type="ECO:0000256" key="11">
    <source>
        <dbReference type="PROSITE-ProRule" id="PRU00023"/>
    </source>
</evidence>
<evidence type="ECO:0000256" key="5">
    <source>
        <dbReference type="ARBA" id="ARBA00022723"/>
    </source>
</evidence>
<dbReference type="AlphaFoldDB" id="A0AAQ3Q6F7"/>
<keyword evidence="16" id="KW-1185">Reference proteome</keyword>
<evidence type="ECO:0000256" key="12">
    <source>
        <dbReference type="PROSITE-ProRule" id="PRU00175"/>
    </source>
</evidence>
<keyword evidence="10 11" id="KW-0040">ANK repeat</keyword>
<keyword evidence="6" id="KW-0677">Repeat</keyword>
<dbReference type="InterPro" id="IPR013083">
    <property type="entry name" value="Znf_RING/FYVE/PHD"/>
</dbReference>
<evidence type="ECO:0000313" key="16">
    <source>
        <dbReference type="Proteomes" id="UP001327560"/>
    </source>
</evidence>
<evidence type="ECO:0000259" key="14">
    <source>
        <dbReference type="PROSITE" id="PS50089"/>
    </source>
</evidence>
<keyword evidence="8" id="KW-0833">Ubl conjugation pathway</keyword>
<feature type="repeat" description="ANK" evidence="11">
    <location>
        <begin position="46"/>
        <end position="78"/>
    </location>
</feature>
<keyword evidence="7 12" id="KW-0863">Zinc-finger</keyword>
<evidence type="ECO:0000256" key="2">
    <source>
        <dbReference type="ARBA" id="ARBA00004906"/>
    </source>
</evidence>
<feature type="repeat" description="ANK" evidence="11">
    <location>
        <begin position="158"/>
        <end position="190"/>
    </location>
</feature>
<evidence type="ECO:0000256" key="10">
    <source>
        <dbReference type="ARBA" id="ARBA00023043"/>
    </source>
</evidence>
<dbReference type="PROSITE" id="PS50088">
    <property type="entry name" value="ANK_REPEAT"/>
    <property type="match status" value="5"/>
</dbReference>
<feature type="region of interest" description="Disordered" evidence="13">
    <location>
        <begin position="387"/>
        <end position="442"/>
    </location>
</feature>
<evidence type="ECO:0000256" key="6">
    <source>
        <dbReference type="ARBA" id="ARBA00022737"/>
    </source>
</evidence>
<dbReference type="PANTHER" id="PTHR24128:SF14">
    <property type="entry name" value="E3 UBIQUITIN-PROTEIN LIGASE XBAT31-RELATED"/>
    <property type="match status" value="1"/>
</dbReference>
<dbReference type="SUPFAM" id="SSF57850">
    <property type="entry name" value="RING/U-box"/>
    <property type="match status" value="1"/>
</dbReference>
<feature type="repeat" description="ANK" evidence="11">
    <location>
        <begin position="195"/>
        <end position="227"/>
    </location>
</feature>
<evidence type="ECO:0000256" key="4">
    <source>
        <dbReference type="ARBA" id="ARBA00022679"/>
    </source>
</evidence>
<evidence type="ECO:0000256" key="1">
    <source>
        <dbReference type="ARBA" id="ARBA00000900"/>
    </source>
</evidence>
<dbReference type="Gene3D" id="1.25.40.20">
    <property type="entry name" value="Ankyrin repeat-containing domain"/>
    <property type="match status" value="2"/>
</dbReference>
<dbReference type="EMBL" id="CP136892">
    <property type="protein sequence ID" value="WOL00696.1"/>
    <property type="molecule type" value="Genomic_DNA"/>
</dbReference>
<evidence type="ECO:0000256" key="3">
    <source>
        <dbReference type="ARBA" id="ARBA00012483"/>
    </source>
</evidence>
<feature type="compositionally biased region" description="Low complexity" evidence="13">
    <location>
        <begin position="401"/>
        <end position="423"/>
    </location>
</feature>
<dbReference type="Pfam" id="PF12796">
    <property type="entry name" value="Ank_2"/>
    <property type="match status" value="2"/>
</dbReference>
<accession>A0AAQ3Q6F7</accession>
<keyword evidence="4" id="KW-0808">Transferase</keyword>
<protein>
    <recommendedName>
        <fullName evidence="3">RING-type E3 ubiquitin transferase</fullName>
        <ecNumber evidence="3">2.3.2.27</ecNumber>
    </recommendedName>
</protein>
<dbReference type="Pfam" id="PF24921">
    <property type="entry name" value="RING_XB3-XBAT31"/>
    <property type="match status" value="1"/>
</dbReference>
<evidence type="ECO:0000256" key="13">
    <source>
        <dbReference type="SAM" id="MobiDB-lite"/>
    </source>
</evidence>
<dbReference type="SUPFAM" id="SSF48403">
    <property type="entry name" value="Ankyrin repeat"/>
    <property type="match status" value="1"/>
</dbReference>
<dbReference type="GO" id="GO:0008270">
    <property type="term" value="F:zinc ion binding"/>
    <property type="evidence" value="ECO:0007669"/>
    <property type="project" value="UniProtKB-KW"/>
</dbReference>
<dbReference type="Gene3D" id="3.30.40.10">
    <property type="entry name" value="Zinc/RING finger domain, C3HC4 (zinc finger)"/>
    <property type="match status" value="1"/>
</dbReference>
<dbReference type="Pfam" id="PF00023">
    <property type="entry name" value="Ank"/>
    <property type="match status" value="1"/>
</dbReference>
<proteinExistence type="predicted"/>
<dbReference type="PANTHER" id="PTHR24128">
    <property type="entry name" value="HOMEOBOX PROTEIN WARIAI"/>
    <property type="match status" value="1"/>
</dbReference>
<dbReference type="Proteomes" id="UP001327560">
    <property type="component" value="Chromosome 3"/>
</dbReference>
<evidence type="ECO:0000256" key="8">
    <source>
        <dbReference type="ARBA" id="ARBA00022786"/>
    </source>
</evidence>
<dbReference type="PROSITE" id="PS50089">
    <property type="entry name" value="ZF_RING_2"/>
    <property type="match status" value="1"/>
</dbReference>
<dbReference type="SMART" id="SM00248">
    <property type="entry name" value="ANK"/>
    <property type="match status" value="5"/>
</dbReference>
<evidence type="ECO:0000313" key="15">
    <source>
        <dbReference type="EMBL" id="WOL00696.1"/>
    </source>
</evidence>
<dbReference type="InterPro" id="IPR002110">
    <property type="entry name" value="Ankyrin_rpt"/>
</dbReference>
<comment type="pathway">
    <text evidence="2">Protein modification; protein ubiquitination.</text>
</comment>
<dbReference type="InterPro" id="IPR056760">
    <property type="entry name" value="RING_XB3-like"/>
</dbReference>
<dbReference type="GO" id="GO:0061630">
    <property type="term" value="F:ubiquitin protein ligase activity"/>
    <property type="evidence" value="ECO:0007669"/>
    <property type="project" value="UniProtKB-EC"/>
</dbReference>
<dbReference type="InterPro" id="IPR001841">
    <property type="entry name" value="Znf_RING"/>
</dbReference>
<dbReference type="InterPro" id="IPR036770">
    <property type="entry name" value="Ankyrin_rpt-contain_sf"/>
</dbReference>
<sequence length="442" mass="47541">MGQNLSCAGSSYDRDFFTAVQAGDLETVRGAVEEDPSLLIRTTVYDRLSALHIAAANGHIEILSMILEKSMNPDIVNRNKQTPLMLAAIHGKIACVQKLLEAGANILMFDSLNGRTCLHHAAYYGHANCLQAILSAAQSTAVADSWGFARFVNVGDDSGATPLHLAARRRRSDCVHILLDNGALVCASTGGYGHPGSTPLHLAARGGCLDCVRELLAWGADRLQRDSSGRIPYSIALKQKHGACAALLNPRAAEPLVWPSPLKFISELDPDAKALLEAALMEANKEREKKIFKETKFLLSPVISNEADDDDSSEASDTELCSICFSQVCTIEVQDCGHQMCAHCTLALCCHNKPNPTTLCIPSPTCPFCRSNIGRLVVAKIKPTDEADKGKNSKLRRSSRSRNISGGSGSFKGLSLSIGSFSKMGRGSGRIMDNDDTEDKPM</sequence>
<feature type="domain" description="RING-type" evidence="14">
    <location>
        <begin position="321"/>
        <end position="370"/>
    </location>
</feature>